<gene>
    <name evidence="2" type="ORF">BCR38DRAFT_334341</name>
</gene>
<keyword evidence="3" id="KW-1185">Reference proteome</keyword>
<dbReference type="EMBL" id="MCFJ01000002">
    <property type="protein sequence ID" value="ORY69973.1"/>
    <property type="molecule type" value="Genomic_DNA"/>
</dbReference>
<dbReference type="InParanoid" id="A0A1Y2EEG4"/>
<protein>
    <recommendedName>
        <fullName evidence="4">DUF1770-domain-containing protein</fullName>
    </recommendedName>
</protein>
<feature type="compositionally biased region" description="Basic and acidic residues" evidence="1">
    <location>
        <begin position="16"/>
        <end position="26"/>
    </location>
</feature>
<dbReference type="InterPro" id="IPR013898">
    <property type="entry name" value="Atg43"/>
</dbReference>
<name>A0A1Y2EEG4_9PEZI</name>
<dbReference type="GO" id="GO:0140580">
    <property type="term" value="F:mitochondrion autophagosome adaptor activity"/>
    <property type="evidence" value="ECO:0007669"/>
    <property type="project" value="InterPro"/>
</dbReference>
<evidence type="ECO:0000313" key="3">
    <source>
        <dbReference type="Proteomes" id="UP000193689"/>
    </source>
</evidence>
<evidence type="ECO:0008006" key="4">
    <source>
        <dbReference type="Google" id="ProtNLM"/>
    </source>
</evidence>
<feature type="compositionally biased region" description="Polar residues" evidence="1">
    <location>
        <begin position="1"/>
        <end position="13"/>
    </location>
</feature>
<dbReference type="RefSeq" id="XP_040719923.1">
    <property type="nucleotide sequence ID" value="XM_040855305.1"/>
</dbReference>
<proteinExistence type="predicted"/>
<accession>A0A1Y2EEG4</accession>
<dbReference type="PANTHER" id="PTHR38699:SF1">
    <property type="entry name" value="MITOPHAGY RECEPTOR ATG43"/>
    <property type="match status" value="1"/>
</dbReference>
<comment type="caution">
    <text evidence="2">The sequence shown here is derived from an EMBL/GenBank/DDBJ whole genome shotgun (WGS) entry which is preliminary data.</text>
</comment>
<dbReference type="STRING" id="1141098.A0A1Y2EEG4"/>
<dbReference type="GeneID" id="63771517"/>
<sequence length="167" mass="19072">MSLPTQLAETVQSAHIKRDPSPHHDLNPSTAASKREPVRLTEKPAGEFFDEIDDASELDDGASEIPVSVLKPRPRHQGFPPMPDLRFEQSYLHSIENAGTWWKVAWITVRDQMMMPLAQGVLWNLTMMGWHHWNRNAQYSGSSVGARIRRWWYGVNNWAIPTKAKSS</sequence>
<dbReference type="Proteomes" id="UP000193689">
    <property type="component" value="Unassembled WGS sequence"/>
</dbReference>
<evidence type="ECO:0000313" key="2">
    <source>
        <dbReference type="EMBL" id="ORY69973.1"/>
    </source>
</evidence>
<dbReference type="OrthoDB" id="2430343at2759"/>
<organism evidence="2 3">
    <name type="scientific">Pseudomassariella vexata</name>
    <dbReference type="NCBI Taxonomy" id="1141098"/>
    <lineage>
        <taxon>Eukaryota</taxon>
        <taxon>Fungi</taxon>
        <taxon>Dikarya</taxon>
        <taxon>Ascomycota</taxon>
        <taxon>Pezizomycotina</taxon>
        <taxon>Sordariomycetes</taxon>
        <taxon>Xylariomycetidae</taxon>
        <taxon>Amphisphaeriales</taxon>
        <taxon>Pseudomassariaceae</taxon>
        <taxon>Pseudomassariella</taxon>
    </lineage>
</organism>
<evidence type="ECO:0000256" key="1">
    <source>
        <dbReference type="SAM" id="MobiDB-lite"/>
    </source>
</evidence>
<dbReference type="PANTHER" id="PTHR38699">
    <property type="entry name" value="CHROMOSOME 1, WHOLE GENOME SHOTGUN SEQUENCE"/>
    <property type="match status" value="1"/>
</dbReference>
<dbReference type="GO" id="GO:0000423">
    <property type="term" value="P:mitophagy"/>
    <property type="evidence" value="ECO:0007669"/>
    <property type="project" value="InterPro"/>
</dbReference>
<feature type="region of interest" description="Disordered" evidence="1">
    <location>
        <begin position="1"/>
        <end position="40"/>
    </location>
</feature>
<reference evidence="2 3" key="1">
    <citation type="submission" date="2016-07" db="EMBL/GenBank/DDBJ databases">
        <title>Pervasive Adenine N6-methylation of Active Genes in Fungi.</title>
        <authorList>
            <consortium name="DOE Joint Genome Institute"/>
            <person name="Mondo S.J."/>
            <person name="Dannebaum R.O."/>
            <person name="Kuo R.C."/>
            <person name="Labutti K."/>
            <person name="Haridas S."/>
            <person name="Kuo A."/>
            <person name="Salamov A."/>
            <person name="Ahrendt S.R."/>
            <person name="Lipzen A."/>
            <person name="Sullivan W."/>
            <person name="Andreopoulos W.B."/>
            <person name="Clum A."/>
            <person name="Lindquist E."/>
            <person name="Daum C."/>
            <person name="Ramamoorthy G.K."/>
            <person name="Gryganskyi A."/>
            <person name="Culley D."/>
            <person name="Magnuson J.K."/>
            <person name="James T.Y."/>
            <person name="O'Malley M.A."/>
            <person name="Stajich J.E."/>
            <person name="Spatafora J.W."/>
            <person name="Visel A."/>
            <person name="Grigoriev I.V."/>
        </authorList>
    </citation>
    <scope>NUCLEOTIDE SEQUENCE [LARGE SCALE GENOMIC DNA]</scope>
    <source>
        <strain evidence="2 3">CBS 129021</strain>
    </source>
</reference>
<dbReference type="AlphaFoldDB" id="A0A1Y2EEG4"/>
<dbReference type="Pfam" id="PF08589">
    <property type="entry name" value="ATG43"/>
    <property type="match status" value="1"/>
</dbReference>